<dbReference type="EnsemblPlants" id="AVESA.00010b.r2.1DG0195290.4">
    <property type="protein sequence ID" value="AVESA.00010b.r2.1DG0195290.4.CDS"/>
    <property type="gene ID" value="AVESA.00010b.r2.1DG0195290"/>
</dbReference>
<proteinExistence type="predicted"/>
<evidence type="ECO:0000313" key="2">
    <source>
        <dbReference type="Proteomes" id="UP001732700"/>
    </source>
</evidence>
<sequence length="331" mass="37289">MGNSCVTGSELSNQGRAMGNSCVTGSHLSNQGQRQVTNGAMTTFKWTIDGFSSLLEKSNGWTYSSAFQIRGVNWYLKLNPRDTKSGRKEEYVSLNLELAQSGVKSSTVVEASLKFLIYDQLYGKDHEQQQVSHKFQATSTLTGWMIPLTKLMDETSGFLINNCCTFGVEFIRVVGVKGNDVSETLFIQRINNICNDPQVYNWDIDDFFVLKNRSTSPEFELCGNKWFINIYPYGRDKNGNYLSLYLTMKASNTYHENIANLVEFSISIKGQETGKHKKMTGRFQFSKNGGCWGWNKFISLEDFKDPSNGYLVKTKCCIESQVAVIGSSKTE</sequence>
<keyword evidence="2" id="KW-1185">Reference proteome</keyword>
<reference evidence="1" key="2">
    <citation type="submission" date="2025-09" db="UniProtKB">
        <authorList>
            <consortium name="EnsemblPlants"/>
        </authorList>
    </citation>
    <scope>IDENTIFICATION</scope>
</reference>
<dbReference type="Proteomes" id="UP001732700">
    <property type="component" value="Chromosome 1D"/>
</dbReference>
<evidence type="ECO:0000313" key="1">
    <source>
        <dbReference type="EnsemblPlants" id="AVESA.00010b.r2.1DG0195290.4.CDS"/>
    </source>
</evidence>
<organism evidence="1 2">
    <name type="scientific">Avena sativa</name>
    <name type="common">Oat</name>
    <dbReference type="NCBI Taxonomy" id="4498"/>
    <lineage>
        <taxon>Eukaryota</taxon>
        <taxon>Viridiplantae</taxon>
        <taxon>Streptophyta</taxon>
        <taxon>Embryophyta</taxon>
        <taxon>Tracheophyta</taxon>
        <taxon>Spermatophyta</taxon>
        <taxon>Magnoliopsida</taxon>
        <taxon>Liliopsida</taxon>
        <taxon>Poales</taxon>
        <taxon>Poaceae</taxon>
        <taxon>BOP clade</taxon>
        <taxon>Pooideae</taxon>
        <taxon>Poodae</taxon>
        <taxon>Poeae</taxon>
        <taxon>Poeae Chloroplast Group 1 (Aveneae type)</taxon>
        <taxon>Aveninae</taxon>
        <taxon>Avena</taxon>
    </lineage>
</organism>
<name>A0ACD5U7Z2_AVESA</name>
<reference evidence="1" key="1">
    <citation type="submission" date="2021-05" db="EMBL/GenBank/DDBJ databases">
        <authorList>
            <person name="Scholz U."/>
            <person name="Mascher M."/>
            <person name="Fiebig A."/>
        </authorList>
    </citation>
    <scope>NUCLEOTIDE SEQUENCE [LARGE SCALE GENOMIC DNA]</scope>
</reference>
<accession>A0ACD5U7Z2</accession>
<protein>
    <submittedName>
        <fullName evidence="1">Uncharacterized protein</fullName>
    </submittedName>
</protein>